<dbReference type="Proteomes" id="UP001055879">
    <property type="component" value="Linkage Group LG12"/>
</dbReference>
<proteinExistence type="predicted"/>
<name>A0ACB8YK42_ARCLA</name>
<reference evidence="1 2" key="2">
    <citation type="journal article" date="2022" name="Mol. Ecol. Resour.">
        <title>The genomes of chicory, endive, great burdock and yacon provide insights into Asteraceae paleo-polyploidization history and plant inulin production.</title>
        <authorList>
            <person name="Fan W."/>
            <person name="Wang S."/>
            <person name="Wang H."/>
            <person name="Wang A."/>
            <person name="Jiang F."/>
            <person name="Liu H."/>
            <person name="Zhao H."/>
            <person name="Xu D."/>
            <person name="Zhang Y."/>
        </authorList>
    </citation>
    <scope>NUCLEOTIDE SEQUENCE [LARGE SCALE GENOMIC DNA]</scope>
    <source>
        <strain evidence="2">cv. Niubang</strain>
    </source>
</reference>
<gene>
    <name evidence="1" type="ORF">L6452_34940</name>
</gene>
<evidence type="ECO:0000313" key="2">
    <source>
        <dbReference type="Proteomes" id="UP001055879"/>
    </source>
</evidence>
<accession>A0ACB8YK42</accession>
<evidence type="ECO:0000313" key="1">
    <source>
        <dbReference type="EMBL" id="KAI3685684.1"/>
    </source>
</evidence>
<dbReference type="EMBL" id="CM042058">
    <property type="protein sequence ID" value="KAI3685684.1"/>
    <property type="molecule type" value="Genomic_DNA"/>
</dbReference>
<sequence length="67" mass="7562">MFEGHLFEDFCWFFTFIAIASIVCGEDELGRKGQERVKETSHACPLPSFGSIMLVFFLSLLVCKGQP</sequence>
<comment type="caution">
    <text evidence="1">The sequence shown here is derived from an EMBL/GenBank/DDBJ whole genome shotgun (WGS) entry which is preliminary data.</text>
</comment>
<keyword evidence="2" id="KW-1185">Reference proteome</keyword>
<protein>
    <submittedName>
        <fullName evidence="1">Uncharacterized protein</fullName>
    </submittedName>
</protein>
<reference evidence="2" key="1">
    <citation type="journal article" date="2022" name="Mol. Ecol. Resour.">
        <title>The genomes of chicory, endive, great burdock and yacon provide insights into Asteraceae palaeo-polyploidization history and plant inulin production.</title>
        <authorList>
            <person name="Fan W."/>
            <person name="Wang S."/>
            <person name="Wang H."/>
            <person name="Wang A."/>
            <person name="Jiang F."/>
            <person name="Liu H."/>
            <person name="Zhao H."/>
            <person name="Xu D."/>
            <person name="Zhang Y."/>
        </authorList>
    </citation>
    <scope>NUCLEOTIDE SEQUENCE [LARGE SCALE GENOMIC DNA]</scope>
    <source>
        <strain evidence="2">cv. Niubang</strain>
    </source>
</reference>
<organism evidence="1 2">
    <name type="scientific">Arctium lappa</name>
    <name type="common">Greater burdock</name>
    <name type="synonym">Lappa major</name>
    <dbReference type="NCBI Taxonomy" id="4217"/>
    <lineage>
        <taxon>Eukaryota</taxon>
        <taxon>Viridiplantae</taxon>
        <taxon>Streptophyta</taxon>
        <taxon>Embryophyta</taxon>
        <taxon>Tracheophyta</taxon>
        <taxon>Spermatophyta</taxon>
        <taxon>Magnoliopsida</taxon>
        <taxon>eudicotyledons</taxon>
        <taxon>Gunneridae</taxon>
        <taxon>Pentapetalae</taxon>
        <taxon>asterids</taxon>
        <taxon>campanulids</taxon>
        <taxon>Asterales</taxon>
        <taxon>Asteraceae</taxon>
        <taxon>Carduoideae</taxon>
        <taxon>Cardueae</taxon>
        <taxon>Arctiinae</taxon>
        <taxon>Arctium</taxon>
    </lineage>
</organism>